<reference evidence="4" key="1">
    <citation type="submission" date="2022-08" db="EMBL/GenBank/DDBJ databases">
        <authorList>
            <person name="Kallberg Y."/>
            <person name="Tangrot J."/>
            <person name="Rosling A."/>
        </authorList>
    </citation>
    <scope>NUCLEOTIDE SEQUENCE</scope>
    <source>
        <strain evidence="4">Wild A</strain>
    </source>
</reference>
<dbReference type="InterPro" id="IPR020635">
    <property type="entry name" value="Tyr_kinase_cat_dom"/>
</dbReference>
<dbReference type="Pfam" id="PF08238">
    <property type="entry name" value="Sel1"/>
    <property type="match status" value="2"/>
</dbReference>
<sequence>LLTEIHEGRREKIIPDTPEAYVQIYTENNQMSIKSSHQLSKEQQVNSNSYSNIYNSSHYNYMNMCMSTNDFFNSKSVVNLNSVSSIYNSSHAELSQIIHNKNMDESTYVPITKFYLLISEIGTAFNEIFDIEVVAEHNKRTFNVIITIKKFAREISQMKTLIKYIQAGSIEKSLNELCSDLNECIISLKSIKDIIHVEDVIKQFKTDQVDLNKYLEEMKIEDKENGDVKKIREEVSSMVVKVNVMNHTMERLTSVHVVTSEQDQMRIDQIFRVHKLNLSNYKETNDNYKPRQGVTKWVDDKGQEFAFKNISNAKEDIINIQNQVTILKEFQNYQYIIKIFGLVNHANIFYLVTEWAEFGNLREFYTNFKDRFNSELKSRISLDISRGLNFLRSVEIVHRDVRSKNILITSDEKAKLANFKLRRSSGDDTLSHAVNLERVRYCAPEMLDRAPNVKYDHRCEVFSFGILLWEIAEARIPYEQYDDILVISELIKKQKYREPFSENSCIPEEFKKLVHDAVNPDPYFRPKLADMVKVLGNCFKGYRDNSLLKSYSLDPSTNQNFKLTKPKRSFNFDQDDELPDFGSFGYMTLSEAEKQHKSNGDKVAAYKCFEAYSKLDQIKAKYWKAYYISKGFDESHLSPKDKDKIAAGLFKEVADDDEANEFPEAKLRYGDCLYNDKGVEKNISEALEYFVKAADNGLRVAMYNAGQLYYSDIAGKKDQQKAIHYMKLAVYNEYKPAIKFYFYFLSLKASY</sequence>
<dbReference type="PROSITE" id="PS00109">
    <property type="entry name" value="PROTEIN_KINASE_TYR"/>
    <property type="match status" value="1"/>
</dbReference>
<proteinExistence type="predicted"/>
<evidence type="ECO:0000313" key="4">
    <source>
        <dbReference type="EMBL" id="CAI2178589.1"/>
    </source>
</evidence>
<dbReference type="GO" id="GO:0005524">
    <property type="term" value="F:ATP binding"/>
    <property type="evidence" value="ECO:0007669"/>
    <property type="project" value="UniProtKB-KW"/>
</dbReference>
<dbReference type="SUPFAM" id="SSF56112">
    <property type="entry name" value="Protein kinase-like (PK-like)"/>
    <property type="match status" value="1"/>
</dbReference>
<dbReference type="InterPro" id="IPR008266">
    <property type="entry name" value="Tyr_kinase_AS"/>
</dbReference>
<accession>A0A9W4X121</accession>
<dbReference type="InterPro" id="IPR011990">
    <property type="entry name" value="TPR-like_helical_dom_sf"/>
</dbReference>
<dbReference type="PANTHER" id="PTHR44329">
    <property type="entry name" value="SERINE/THREONINE-PROTEIN KINASE TNNI3K-RELATED"/>
    <property type="match status" value="1"/>
</dbReference>
<dbReference type="PANTHER" id="PTHR44329:SF298">
    <property type="entry name" value="MIXED LINEAGE KINASE DOMAIN-LIKE PROTEIN"/>
    <property type="match status" value="1"/>
</dbReference>
<dbReference type="AlphaFoldDB" id="A0A9W4X121"/>
<dbReference type="InterPro" id="IPR001245">
    <property type="entry name" value="Ser-Thr/Tyr_kinase_cat_dom"/>
</dbReference>
<dbReference type="SMART" id="SM00219">
    <property type="entry name" value="TyrKc"/>
    <property type="match status" value="1"/>
</dbReference>
<feature type="domain" description="Protein kinase" evidence="3">
    <location>
        <begin position="270"/>
        <end position="548"/>
    </location>
</feature>
<dbReference type="InterPro" id="IPR000719">
    <property type="entry name" value="Prot_kinase_dom"/>
</dbReference>
<dbReference type="Gene3D" id="1.10.510.10">
    <property type="entry name" value="Transferase(Phosphotransferase) domain 1"/>
    <property type="match status" value="1"/>
</dbReference>
<dbReference type="GO" id="GO:0097527">
    <property type="term" value="P:necroptotic signaling pathway"/>
    <property type="evidence" value="ECO:0007669"/>
    <property type="project" value="TreeGrafter"/>
</dbReference>
<dbReference type="Proteomes" id="UP001153678">
    <property type="component" value="Unassembled WGS sequence"/>
</dbReference>
<dbReference type="Pfam" id="PF07714">
    <property type="entry name" value="PK_Tyr_Ser-Thr"/>
    <property type="match status" value="1"/>
</dbReference>
<evidence type="ECO:0000256" key="1">
    <source>
        <dbReference type="ARBA" id="ARBA00022741"/>
    </source>
</evidence>
<keyword evidence="5" id="KW-1185">Reference proteome</keyword>
<dbReference type="InterPro" id="IPR011009">
    <property type="entry name" value="Kinase-like_dom_sf"/>
</dbReference>
<keyword evidence="2" id="KW-0067">ATP-binding</keyword>
<organism evidence="4 5">
    <name type="scientific">Funneliformis geosporum</name>
    <dbReference type="NCBI Taxonomy" id="1117311"/>
    <lineage>
        <taxon>Eukaryota</taxon>
        <taxon>Fungi</taxon>
        <taxon>Fungi incertae sedis</taxon>
        <taxon>Mucoromycota</taxon>
        <taxon>Glomeromycotina</taxon>
        <taxon>Glomeromycetes</taxon>
        <taxon>Glomerales</taxon>
        <taxon>Glomeraceae</taxon>
        <taxon>Funneliformis</taxon>
    </lineage>
</organism>
<protein>
    <submittedName>
        <fullName evidence="4">10102_t:CDS:1</fullName>
    </submittedName>
</protein>
<evidence type="ECO:0000313" key="5">
    <source>
        <dbReference type="Proteomes" id="UP001153678"/>
    </source>
</evidence>
<keyword evidence="1" id="KW-0547">Nucleotide-binding</keyword>
<dbReference type="InterPro" id="IPR051681">
    <property type="entry name" value="Ser/Thr_Kinases-Pseudokinases"/>
</dbReference>
<evidence type="ECO:0000259" key="3">
    <source>
        <dbReference type="PROSITE" id="PS50011"/>
    </source>
</evidence>
<name>A0A9W4X121_9GLOM</name>
<dbReference type="PROSITE" id="PS50011">
    <property type="entry name" value="PROTEIN_KINASE_DOM"/>
    <property type="match status" value="1"/>
</dbReference>
<gene>
    <name evidence="4" type="ORF">FWILDA_LOCUS8662</name>
</gene>
<dbReference type="InterPro" id="IPR006597">
    <property type="entry name" value="Sel1-like"/>
</dbReference>
<dbReference type="GO" id="GO:0004713">
    <property type="term" value="F:protein tyrosine kinase activity"/>
    <property type="evidence" value="ECO:0007669"/>
    <property type="project" value="InterPro"/>
</dbReference>
<evidence type="ECO:0000256" key="2">
    <source>
        <dbReference type="ARBA" id="ARBA00022840"/>
    </source>
</evidence>
<dbReference type="Gene3D" id="1.25.40.10">
    <property type="entry name" value="Tetratricopeptide repeat domain"/>
    <property type="match status" value="1"/>
</dbReference>
<comment type="caution">
    <text evidence="4">The sequence shown here is derived from an EMBL/GenBank/DDBJ whole genome shotgun (WGS) entry which is preliminary data.</text>
</comment>
<dbReference type="SUPFAM" id="SSF81901">
    <property type="entry name" value="HCP-like"/>
    <property type="match status" value="1"/>
</dbReference>
<dbReference type="SMART" id="SM00671">
    <property type="entry name" value="SEL1"/>
    <property type="match status" value="2"/>
</dbReference>
<dbReference type="EMBL" id="CAMKVN010001884">
    <property type="protein sequence ID" value="CAI2178589.1"/>
    <property type="molecule type" value="Genomic_DNA"/>
</dbReference>
<feature type="non-terminal residue" evidence="4">
    <location>
        <position position="751"/>
    </location>
</feature>
<dbReference type="OrthoDB" id="2338264at2759"/>